<feature type="compositionally biased region" description="Basic and acidic residues" evidence="1">
    <location>
        <begin position="37"/>
        <end position="47"/>
    </location>
</feature>
<dbReference type="EMBL" id="LBZK01000007">
    <property type="protein sequence ID" value="KKR71138.1"/>
    <property type="molecule type" value="Genomic_DNA"/>
</dbReference>
<name>A0A0G0T273_9BACT</name>
<feature type="compositionally biased region" description="Basic and acidic residues" evidence="1">
    <location>
        <begin position="56"/>
        <end position="67"/>
    </location>
</feature>
<reference evidence="2 3" key="1">
    <citation type="journal article" date="2015" name="Nature">
        <title>rRNA introns, odd ribosomes, and small enigmatic genomes across a large radiation of phyla.</title>
        <authorList>
            <person name="Brown C.T."/>
            <person name="Hug L.A."/>
            <person name="Thomas B.C."/>
            <person name="Sharon I."/>
            <person name="Castelle C.J."/>
            <person name="Singh A."/>
            <person name="Wilkins M.J."/>
            <person name="Williams K.H."/>
            <person name="Banfield J.F."/>
        </authorList>
    </citation>
    <scope>NUCLEOTIDE SEQUENCE [LARGE SCALE GENOMIC DNA]</scope>
</reference>
<gene>
    <name evidence="2" type="ORF">UU12_C0007G0009</name>
</gene>
<proteinExistence type="predicted"/>
<evidence type="ECO:0000313" key="2">
    <source>
        <dbReference type="EMBL" id="KKR71138.1"/>
    </source>
</evidence>
<sequence length="67" mass="7726">MAEKIYYSIKPKNMGRPILPLETILENEELANMAPDSTKDNSPRPDTWKPPLISAKDWERENPYHSG</sequence>
<organism evidence="2 3">
    <name type="scientific">Candidatus Woesebacteria bacterium GW2011_GWA2_40_7b</name>
    <dbReference type="NCBI Taxonomy" id="1618563"/>
    <lineage>
        <taxon>Bacteria</taxon>
        <taxon>Candidatus Woeseibacteriota</taxon>
    </lineage>
</organism>
<evidence type="ECO:0000313" key="3">
    <source>
        <dbReference type="Proteomes" id="UP000034562"/>
    </source>
</evidence>
<dbReference type="AlphaFoldDB" id="A0A0G0T273"/>
<accession>A0A0G0T273</accession>
<evidence type="ECO:0000256" key="1">
    <source>
        <dbReference type="SAM" id="MobiDB-lite"/>
    </source>
</evidence>
<protein>
    <submittedName>
        <fullName evidence="2">Uncharacterized protein</fullName>
    </submittedName>
</protein>
<feature type="region of interest" description="Disordered" evidence="1">
    <location>
        <begin position="32"/>
        <end position="67"/>
    </location>
</feature>
<dbReference type="Proteomes" id="UP000034562">
    <property type="component" value="Unassembled WGS sequence"/>
</dbReference>
<comment type="caution">
    <text evidence="2">The sequence shown here is derived from an EMBL/GenBank/DDBJ whole genome shotgun (WGS) entry which is preliminary data.</text>
</comment>